<dbReference type="GO" id="GO:0005524">
    <property type="term" value="F:ATP binding"/>
    <property type="evidence" value="ECO:0007669"/>
    <property type="project" value="UniProtKB-KW"/>
</dbReference>
<sequence length="685" mass="74733">MWRPGQQAPPPPLLVDSTPSDFSYTPTFHPPSNTSKAPPPLPIKSHRRQILYTLEHNQVLIIVGETGSGKSTQIPQYLLSSGWCGNNHQVVITQPRRVAAVRLSDRVSHELGGRGNEVGYKLRFDDSTSASTKIKFVTDGVLVGEARMDPLLSDYSVVVVDEAHERNINQDILLGLLLKILPQRPTLRVIVCSATIDAESFLEFFTGGKEGKGRKGEEVKGEIISVDGRSHDVEIMYLQSPASNYITKAVETVLSIHANEGGGDILVFLPQASDIEEAVRMTVESLGKKSRLRPLPLYAALPENMIKQTLGEPGRGERRAIFSTSIAETSLTLPFVKFVVDSGTSKGPWFDCGRGVERLVVGQGSKSNAKQRAGRAGRVCRGKCYRLYTSETYEGMDDCAPPEILRTPLTSLVLTLKLLGVSNIAKFKMLTPPPIEALEEALEELYALGAINENCEIVEGVGDVMAEFPLDAKMGRTVIEGIKNGAAEEVIAVAAACQVNGIMVKPRSQQQGRDRDVVVGEMARGGGDHIVFARIMEGEDWRNGGWCKEKFVNQRAVRKADEIRGQLRRLCSRMIKGNRLSSAGTEEEGERLILQALAAGHVFNAARIGSDGRYRTMRGGTAVEVHPGSVFGRFGRFSEYIVYGNTEDGREGTVRICNVSGIDGNWLLREGGDKVYMKKGGVGGV</sequence>
<evidence type="ECO:0000256" key="7">
    <source>
        <dbReference type="ARBA" id="ARBA00047984"/>
    </source>
</evidence>
<evidence type="ECO:0000256" key="6">
    <source>
        <dbReference type="ARBA" id="ARBA00022840"/>
    </source>
</evidence>
<feature type="domain" description="Helicase ATP-binding" evidence="9">
    <location>
        <begin position="51"/>
        <end position="214"/>
    </location>
</feature>
<dbReference type="GO" id="GO:0003723">
    <property type="term" value="F:RNA binding"/>
    <property type="evidence" value="ECO:0007669"/>
    <property type="project" value="TreeGrafter"/>
</dbReference>
<dbReference type="Gene3D" id="1.20.120.1080">
    <property type="match status" value="1"/>
</dbReference>
<comment type="caution">
    <text evidence="11">The sequence shown here is derived from an EMBL/GenBank/DDBJ whole genome shotgun (WGS) entry which is preliminary data.</text>
</comment>
<comment type="catalytic activity">
    <reaction evidence="7">
        <text>ATP + H2O = ADP + phosphate + H(+)</text>
        <dbReference type="Rhea" id="RHEA:13065"/>
        <dbReference type="ChEBI" id="CHEBI:15377"/>
        <dbReference type="ChEBI" id="CHEBI:15378"/>
        <dbReference type="ChEBI" id="CHEBI:30616"/>
        <dbReference type="ChEBI" id="CHEBI:43474"/>
        <dbReference type="ChEBI" id="CHEBI:456216"/>
        <dbReference type="EC" id="3.6.4.13"/>
    </reaction>
</comment>
<evidence type="ECO:0000259" key="10">
    <source>
        <dbReference type="PROSITE" id="PS51194"/>
    </source>
</evidence>
<dbReference type="FunFam" id="3.40.50.300:FF:000578">
    <property type="entry name" value="probable ATP-dependent RNA helicase DHX35"/>
    <property type="match status" value="1"/>
</dbReference>
<reference evidence="12" key="1">
    <citation type="journal article" date="2023" name="Commun. Biol.">
        <title>Genome analysis of Parmales, the sister group of diatoms, reveals the evolutionary specialization of diatoms from phago-mixotrophs to photoautotrophs.</title>
        <authorList>
            <person name="Ban H."/>
            <person name="Sato S."/>
            <person name="Yoshikawa S."/>
            <person name="Yamada K."/>
            <person name="Nakamura Y."/>
            <person name="Ichinomiya M."/>
            <person name="Sato N."/>
            <person name="Blanc-Mathieu R."/>
            <person name="Endo H."/>
            <person name="Kuwata A."/>
            <person name="Ogata H."/>
        </authorList>
    </citation>
    <scope>NUCLEOTIDE SEQUENCE [LARGE SCALE GENOMIC DNA]</scope>
</reference>
<dbReference type="InterPro" id="IPR011545">
    <property type="entry name" value="DEAD/DEAH_box_helicase_dom"/>
</dbReference>
<comment type="similarity">
    <text evidence="1">Belongs to the DEAD box helicase family. DEAH subfamily.</text>
</comment>
<dbReference type="Pfam" id="PF00271">
    <property type="entry name" value="Helicase_C"/>
    <property type="match status" value="1"/>
</dbReference>
<dbReference type="SMART" id="SM00487">
    <property type="entry name" value="DEXDc"/>
    <property type="match status" value="1"/>
</dbReference>
<dbReference type="OrthoDB" id="10253254at2759"/>
<dbReference type="Proteomes" id="UP001165065">
    <property type="component" value="Unassembled WGS sequence"/>
</dbReference>
<evidence type="ECO:0000259" key="9">
    <source>
        <dbReference type="PROSITE" id="PS51192"/>
    </source>
</evidence>
<evidence type="ECO:0000256" key="8">
    <source>
        <dbReference type="SAM" id="MobiDB-lite"/>
    </source>
</evidence>
<dbReference type="SMART" id="SM00847">
    <property type="entry name" value="HA2"/>
    <property type="match status" value="1"/>
</dbReference>
<feature type="region of interest" description="Disordered" evidence="8">
    <location>
        <begin position="1"/>
        <end position="43"/>
    </location>
</feature>
<dbReference type="PROSITE" id="PS51194">
    <property type="entry name" value="HELICASE_CTER"/>
    <property type="match status" value="1"/>
</dbReference>
<evidence type="ECO:0000256" key="1">
    <source>
        <dbReference type="ARBA" id="ARBA00008792"/>
    </source>
</evidence>
<evidence type="ECO:0000256" key="3">
    <source>
        <dbReference type="ARBA" id="ARBA00022741"/>
    </source>
</evidence>
<dbReference type="SUPFAM" id="SSF52540">
    <property type="entry name" value="P-loop containing nucleoside triphosphate hydrolases"/>
    <property type="match status" value="1"/>
</dbReference>
<keyword evidence="3" id="KW-0547">Nucleotide-binding</keyword>
<dbReference type="CDD" id="cd18791">
    <property type="entry name" value="SF2_C_RHA"/>
    <property type="match status" value="1"/>
</dbReference>
<keyword evidence="4" id="KW-0378">Hydrolase</keyword>
<dbReference type="EMBL" id="BRYA01000256">
    <property type="protein sequence ID" value="GMI45575.1"/>
    <property type="molecule type" value="Genomic_DNA"/>
</dbReference>
<evidence type="ECO:0000256" key="4">
    <source>
        <dbReference type="ARBA" id="ARBA00022801"/>
    </source>
</evidence>
<name>A0A9W7GI49_9STRA</name>
<dbReference type="InterPro" id="IPR027417">
    <property type="entry name" value="P-loop_NTPase"/>
</dbReference>
<dbReference type="PROSITE" id="PS00690">
    <property type="entry name" value="DEAH_ATP_HELICASE"/>
    <property type="match status" value="1"/>
</dbReference>
<dbReference type="AlphaFoldDB" id="A0A9W7GI49"/>
<dbReference type="InterPro" id="IPR048333">
    <property type="entry name" value="HA2_WH"/>
</dbReference>
<dbReference type="CDD" id="cd17917">
    <property type="entry name" value="DEXHc_RHA-like"/>
    <property type="match status" value="1"/>
</dbReference>
<evidence type="ECO:0000313" key="11">
    <source>
        <dbReference type="EMBL" id="GMI45575.1"/>
    </source>
</evidence>
<dbReference type="InterPro" id="IPR002464">
    <property type="entry name" value="DNA/RNA_helicase_DEAH_CS"/>
</dbReference>
<dbReference type="SMART" id="SM00490">
    <property type="entry name" value="HELICc"/>
    <property type="match status" value="1"/>
</dbReference>
<keyword evidence="6" id="KW-0067">ATP-binding</keyword>
<organism evidence="11 12">
    <name type="scientific">Triparma columacea</name>
    <dbReference type="NCBI Taxonomy" id="722753"/>
    <lineage>
        <taxon>Eukaryota</taxon>
        <taxon>Sar</taxon>
        <taxon>Stramenopiles</taxon>
        <taxon>Ochrophyta</taxon>
        <taxon>Bolidophyceae</taxon>
        <taxon>Parmales</taxon>
        <taxon>Triparmaceae</taxon>
        <taxon>Triparma</taxon>
    </lineage>
</organism>
<evidence type="ECO:0000313" key="12">
    <source>
        <dbReference type="Proteomes" id="UP001165065"/>
    </source>
</evidence>
<keyword evidence="12" id="KW-1185">Reference proteome</keyword>
<evidence type="ECO:0000256" key="2">
    <source>
        <dbReference type="ARBA" id="ARBA00012552"/>
    </source>
</evidence>
<dbReference type="EC" id="3.6.4.13" evidence="2"/>
<evidence type="ECO:0000256" key="5">
    <source>
        <dbReference type="ARBA" id="ARBA00022806"/>
    </source>
</evidence>
<feature type="domain" description="Helicase C-terminal" evidence="10">
    <location>
        <begin position="249"/>
        <end position="420"/>
    </location>
</feature>
<dbReference type="InterPro" id="IPR007502">
    <property type="entry name" value="Helicase-assoc_dom"/>
</dbReference>
<dbReference type="PANTHER" id="PTHR18934:SF136">
    <property type="entry name" value="ATP-DEPENDENT RNA HELICASE DHX35-RELATED"/>
    <property type="match status" value="1"/>
</dbReference>
<feature type="compositionally biased region" description="Polar residues" evidence="8">
    <location>
        <begin position="17"/>
        <end position="36"/>
    </location>
</feature>
<dbReference type="PROSITE" id="PS51192">
    <property type="entry name" value="HELICASE_ATP_BIND_1"/>
    <property type="match status" value="1"/>
</dbReference>
<dbReference type="GO" id="GO:0016787">
    <property type="term" value="F:hydrolase activity"/>
    <property type="evidence" value="ECO:0007669"/>
    <property type="project" value="UniProtKB-KW"/>
</dbReference>
<dbReference type="InterPro" id="IPR014001">
    <property type="entry name" value="Helicase_ATP-bd"/>
</dbReference>
<keyword evidence="5" id="KW-0347">Helicase</keyword>
<dbReference type="PANTHER" id="PTHR18934">
    <property type="entry name" value="ATP-DEPENDENT RNA HELICASE"/>
    <property type="match status" value="1"/>
</dbReference>
<dbReference type="InterPro" id="IPR001650">
    <property type="entry name" value="Helicase_C-like"/>
</dbReference>
<accession>A0A9W7GI49</accession>
<proteinExistence type="inferred from homology"/>
<dbReference type="GO" id="GO:0003724">
    <property type="term" value="F:RNA helicase activity"/>
    <property type="evidence" value="ECO:0007669"/>
    <property type="project" value="UniProtKB-EC"/>
</dbReference>
<gene>
    <name evidence="11" type="ORF">TrCOL_g5377</name>
</gene>
<dbReference type="Pfam" id="PF00270">
    <property type="entry name" value="DEAD"/>
    <property type="match status" value="1"/>
</dbReference>
<dbReference type="Pfam" id="PF04408">
    <property type="entry name" value="WHD_HA2"/>
    <property type="match status" value="1"/>
</dbReference>
<dbReference type="Gene3D" id="3.40.50.300">
    <property type="entry name" value="P-loop containing nucleotide triphosphate hydrolases"/>
    <property type="match status" value="2"/>
</dbReference>
<protein>
    <recommendedName>
        <fullName evidence="2">RNA helicase</fullName>
        <ecNumber evidence="2">3.6.4.13</ecNumber>
    </recommendedName>
</protein>